<dbReference type="Proteomes" id="UP000318571">
    <property type="component" value="Chromosome 10"/>
</dbReference>
<dbReference type="GO" id="GO:0005793">
    <property type="term" value="C:endoplasmic reticulum-Golgi intermediate compartment"/>
    <property type="evidence" value="ECO:0007669"/>
    <property type="project" value="UniProtKB-UniRule"/>
</dbReference>
<feature type="transmembrane region" description="Helical" evidence="9">
    <location>
        <begin position="351"/>
        <end position="372"/>
    </location>
</feature>
<dbReference type="GO" id="GO:0005789">
    <property type="term" value="C:endoplasmic reticulum membrane"/>
    <property type="evidence" value="ECO:0007669"/>
    <property type="project" value="UniProtKB-SubCell"/>
</dbReference>
<keyword evidence="7 9" id="KW-0333">Golgi apparatus</keyword>
<sequence length="388" mass="42955">MSWDQSGAYDDYGQYSHYGQYPDPNAGYYGQPETYPAQNPPNAGPPPPAPGSYGGYGGPPSPAPMAATPGPPASAGGYYNPNEYGQSVGGAPGNTAAYRSSPLPNQPQPQPQYYPHGQAPQQGQQPAGLAFPSMMGDPMVTNMAMQYGQEFMGKQSEEIKKNLDKYVSIGQLKYYFAVDTTYVAKKLGILLFPFTHSDWSIKYNQEEPVQPKFDINASDLYIPSMAYITYVLLVGYILGLRNAFSPDLLATTSSSALVWLILEIGMIYLSLTLMNISTNMSKWDILSFSTYKYVAMIFIVLLGLVFQSTAAYYAALFYSSGALAFFLVRALKLRIEPEVHGMQTHGKRKLYMILFYAGLQPFFIWWMTSYLVPISSLDIPNPMPIETY</sequence>
<comment type="caution">
    <text evidence="11">The sequence shown here is derived from an EMBL/GenBank/DDBJ whole genome shotgun (WGS) entry which is preliminary data.</text>
</comment>
<keyword evidence="12" id="KW-1185">Reference proteome</keyword>
<dbReference type="GO" id="GO:0015031">
    <property type="term" value="P:protein transport"/>
    <property type="evidence" value="ECO:0007669"/>
    <property type="project" value="UniProtKB-KW"/>
</dbReference>
<evidence type="ECO:0000256" key="8">
    <source>
        <dbReference type="ARBA" id="ARBA00023136"/>
    </source>
</evidence>
<comment type="similarity">
    <text evidence="1 9">Belongs to the YIF1 family.</text>
</comment>
<feature type="transmembrane region" description="Helical" evidence="9">
    <location>
        <begin position="220"/>
        <end position="244"/>
    </location>
</feature>
<comment type="subcellular location">
    <subcellularLocation>
        <location evidence="9">Endoplasmic reticulum membrane</location>
        <topology evidence="9">Multi-pass membrane protein</topology>
    </subcellularLocation>
    <subcellularLocation>
        <location evidence="9">Golgi apparatus membrane</location>
        <topology evidence="9">Multi-pass membrane protein</topology>
    </subcellularLocation>
</comment>
<evidence type="ECO:0000256" key="1">
    <source>
        <dbReference type="ARBA" id="ARBA00009727"/>
    </source>
</evidence>
<dbReference type="GO" id="GO:0006888">
    <property type="term" value="P:endoplasmic reticulum to Golgi vesicle-mediated transport"/>
    <property type="evidence" value="ECO:0007669"/>
    <property type="project" value="UniProtKB-UniRule"/>
</dbReference>
<dbReference type="InterPro" id="IPR005578">
    <property type="entry name" value="Yif1_fam"/>
</dbReference>
<evidence type="ECO:0000256" key="7">
    <source>
        <dbReference type="ARBA" id="ARBA00023034"/>
    </source>
</evidence>
<name>A0A553NFS8_TIGCA</name>
<protein>
    <recommendedName>
        <fullName evidence="9">Protein YIF1</fullName>
    </recommendedName>
</protein>
<dbReference type="EMBL" id="VCGU01000458">
    <property type="protein sequence ID" value="TRY64314.1"/>
    <property type="molecule type" value="Genomic_DNA"/>
</dbReference>
<dbReference type="OMA" id="GYQRFAS"/>
<organism evidence="11 12">
    <name type="scientific">Tigriopus californicus</name>
    <name type="common">Marine copepod</name>
    <dbReference type="NCBI Taxonomy" id="6832"/>
    <lineage>
        <taxon>Eukaryota</taxon>
        <taxon>Metazoa</taxon>
        <taxon>Ecdysozoa</taxon>
        <taxon>Arthropoda</taxon>
        <taxon>Crustacea</taxon>
        <taxon>Multicrustacea</taxon>
        <taxon>Hexanauplia</taxon>
        <taxon>Copepoda</taxon>
        <taxon>Harpacticoida</taxon>
        <taxon>Harpacticidae</taxon>
        <taxon>Tigriopus</taxon>
    </lineage>
</organism>
<evidence type="ECO:0000256" key="9">
    <source>
        <dbReference type="RuleBase" id="RU368073"/>
    </source>
</evidence>
<keyword evidence="2 9" id="KW-0813">Transport</keyword>
<evidence type="ECO:0000256" key="6">
    <source>
        <dbReference type="ARBA" id="ARBA00022989"/>
    </source>
</evidence>
<dbReference type="GO" id="GO:0000139">
    <property type="term" value="C:Golgi membrane"/>
    <property type="evidence" value="ECO:0007669"/>
    <property type="project" value="UniProtKB-SubCell"/>
</dbReference>
<feature type="transmembrane region" description="Helical" evidence="9">
    <location>
        <begin position="256"/>
        <end position="276"/>
    </location>
</feature>
<evidence type="ECO:0000256" key="3">
    <source>
        <dbReference type="ARBA" id="ARBA00022692"/>
    </source>
</evidence>
<keyword evidence="6 9" id="KW-1133">Transmembrane helix</keyword>
<dbReference type="PANTHER" id="PTHR14083:SF0">
    <property type="entry name" value="YIP1D-INTERACTING FACTOR 1, ISOFORM C"/>
    <property type="match status" value="1"/>
</dbReference>
<dbReference type="Pfam" id="PF03878">
    <property type="entry name" value="YIF1"/>
    <property type="match status" value="1"/>
</dbReference>
<evidence type="ECO:0000256" key="2">
    <source>
        <dbReference type="ARBA" id="ARBA00022448"/>
    </source>
</evidence>
<accession>A0A553NFS8</accession>
<evidence type="ECO:0000256" key="4">
    <source>
        <dbReference type="ARBA" id="ARBA00022824"/>
    </source>
</evidence>
<feature type="region of interest" description="Disordered" evidence="10">
    <location>
        <begin position="1"/>
        <end position="130"/>
    </location>
</feature>
<proteinExistence type="inferred from homology"/>
<feature type="compositionally biased region" description="Low complexity" evidence="10">
    <location>
        <begin position="113"/>
        <end position="130"/>
    </location>
</feature>
<dbReference type="STRING" id="6832.A0A553NFS8"/>
<gene>
    <name evidence="11" type="ORF">TCAL_04620</name>
</gene>
<evidence type="ECO:0000313" key="11">
    <source>
        <dbReference type="EMBL" id="TRY64314.1"/>
    </source>
</evidence>
<keyword evidence="5 9" id="KW-0653">Protein transport</keyword>
<keyword evidence="4 9" id="KW-0256">Endoplasmic reticulum</keyword>
<evidence type="ECO:0000256" key="5">
    <source>
        <dbReference type="ARBA" id="ARBA00022927"/>
    </source>
</evidence>
<feature type="compositionally biased region" description="Low complexity" evidence="10">
    <location>
        <begin position="64"/>
        <end position="81"/>
    </location>
</feature>
<comment type="function">
    <text evidence="9">Has a role in transport between endoplasmic reticulum and Golgi.</text>
</comment>
<keyword evidence="3 9" id="KW-0812">Transmembrane</keyword>
<dbReference type="GO" id="GO:0030134">
    <property type="term" value="C:COPII-coated ER to Golgi transport vesicle"/>
    <property type="evidence" value="ECO:0007669"/>
    <property type="project" value="TreeGrafter"/>
</dbReference>
<evidence type="ECO:0000313" key="12">
    <source>
        <dbReference type="Proteomes" id="UP000318571"/>
    </source>
</evidence>
<keyword evidence="8 9" id="KW-0472">Membrane</keyword>
<feature type="transmembrane region" description="Helical" evidence="9">
    <location>
        <begin position="288"/>
        <end position="306"/>
    </location>
</feature>
<evidence type="ECO:0000256" key="10">
    <source>
        <dbReference type="SAM" id="MobiDB-lite"/>
    </source>
</evidence>
<feature type="compositionally biased region" description="Pro residues" evidence="10">
    <location>
        <begin position="38"/>
        <end position="50"/>
    </location>
</feature>
<dbReference type="AlphaFoldDB" id="A0A553NFS8"/>
<dbReference type="PANTHER" id="PTHR14083">
    <property type="entry name" value="YIP1 INTERACTING FACTOR HOMOLOG YIF1 PROTEIN"/>
    <property type="match status" value="1"/>
</dbReference>
<reference evidence="11 12" key="1">
    <citation type="journal article" date="2018" name="Nat. Ecol. Evol.">
        <title>Genomic signatures of mitonuclear coevolution across populations of Tigriopus californicus.</title>
        <authorList>
            <person name="Barreto F.S."/>
            <person name="Watson E.T."/>
            <person name="Lima T.G."/>
            <person name="Willett C.S."/>
            <person name="Edmands S."/>
            <person name="Li W."/>
            <person name="Burton R.S."/>
        </authorList>
    </citation>
    <scope>NUCLEOTIDE SEQUENCE [LARGE SCALE GENOMIC DNA]</scope>
    <source>
        <strain evidence="11 12">San Diego</strain>
    </source>
</reference>
<feature type="transmembrane region" description="Helical" evidence="9">
    <location>
        <begin position="312"/>
        <end position="331"/>
    </location>
</feature>